<evidence type="ECO:0000256" key="2">
    <source>
        <dbReference type="ARBA" id="ARBA00022989"/>
    </source>
</evidence>
<dbReference type="EMBL" id="LT907975">
    <property type="protein sequence ID" value="SOB58445.1"/>
    <property type="molecule type" value="Genomic_DNA"/>
</dbReference>
<evidence type="ECO:0000256" key="4">
    <source>
        <dbReference type="SAM" id="Phobius"/>
    </source>
</evidence>
<evidence type="ECO:0000256" key="3">
    <source>
        <dbReference type="ARBA" id="ARBA00023136"/>
    </source>
</evidence>
<evidence type="ECO:0000313" key="5">
    <source>
        <dbReference type="EMBL" id="SOB58445.1"/>
    </source>
</evidence>
<feature type="transmembrane region" description="Helical" evidence="4">
    <location>
        <begin position="264"/>
        <end position="285"/>
    </location>
</feature>
<feature type="transmembrane region" description="Helical" evidence="4">
    <location>
        <begin position="232"/>
        <end position="252"/>
    </location>
</feature>
<dbReference type="PANTHER" id="PTHR23526">
    <property type="entry name" value="INTEGRAL MEMBRANE TRANSPORT PROTEIN-RELATED"/>
    <property type="match status" value="1"/>
</dbReference>
<accession>A0A2C8F6S3</accession>
<feature type="transmembrane region" description="Helical" evidence="4">
    <location>
        <begin position="291"/>
        <end position="314"/>
    </location>
</feature>
<dbReference type="SUPFAM" id="SSF103473">
    <property type="entry name" value="MFS general substrate transporter"/>
    <property type="match status" value="1"/>
</dbReference>
<dbReference type="GO" id="GO:0022857">
    <property type="term" value="F:transmembrane transporter activity"/>
    <property type="evidence" value="ECO:0007669"/>
    <property type="project" value="InterPro"/>
</dbReference>
<dbReference type="InterPro" id="IPR036259">
    <property type="entry name" value="MFS_trans_sf"/>
</dbReference>
<dbReference type="InterPro" id="IPR011701">
    <property type="entry name" value="MFS"/>
</dbReference>
<protein>
    <recommendedName>
        <fullName evidence="7">Major facilitator superfamily MFS_1</fullName>
    </recommendedName>
</protein>
<keyword evidence="1 4" id="KW-0812">Transmembrane</keyword>
<dbReference type="Gene3D" id="1.20.1250.20">
    <property type="entry name" value="MFS general substrate transporter like domains"/>
    <property type="match status" value="2"/>
</dbReference>
<dbReference type="Pfam" id="PF07690">
    <property type="entry name" value="MFS_1"/>
    <property type="match status" value="1"/>
</dbReference>
<evidence type="ECO:0000313" key="6">
    <source>
        <dbReference type="Proteomes" id="UP000219215"/>
    </source>
</evidence>
<sequence>MSENFKQRKMYLFLLVLVVGSGIAFQGWRTLLNNFAVEVGGLSGFDMGIIQSVREVPGFLALLALYVILIIREHRLAALSVVLLGLGVALTGFFPSTVGLVATTLLMSFGFHYFETMNQSLTLQYFSYTEAPVVLGRLRSYAALTNVAVGGAIFLLARFLGFTSLFALFGALAICAGLWAFKQDPSAPDMPPQSKKMRIYRRYWLYYLLTFMGGARRQIFVAFAVFLLVEKFGYSIVDVTVLFVINNVLNYFANPLIGRAVNRYGEQAVLVVEYVTLTFVFLGYALTDSAWVAGALYVVDNIVFNFSMAIKTFYQKIAKGEDIASGMAVGFTINHVAAVVIPAAGGLAWIADYRAVFYGAVALSLISLALTFFIPGQLARKGAKA</sequence>
<reference evidence="6" key="1">
    <citation type="submission" date="2017-09" db="EMBL/GenBank/DDBJ databases">
        <authorList>
            <person name="Regsiter A."/>
            <person name="William W."/>
        </authorList>
    </citation>
    <scope>NUCLEOTIDE SEQUENCE [LARGE SCALE GENOMIC DNA]</scope>
    <source>
        <strain evidence="6">500-1</strain>
    </source>
</reference>
<dbReference type="KEGG" id="pprf:DPRO_1548"/>
<dbReference type="AlphaFoldDB" id="A0A2C8F6S3"/>
<dbReference type="PANTHER" id="PTHR23526:SF2">
    <property type="entry name" value="MAJOR FACILITATOR SUPERFAMILY (MFS) PROFILE DOMAIN-CONTAINING PROTEIN"/>
    <property type="match status" value="1"/>
</dbReference>
<evidence type="ECO:0008006" key="7">
    <source>
        <dbReference type="Google" id="ProtNLM"/>
    </source>
</evidence>
<feature type="transmembrane region" description="Helical" evidence="4">
    <location>
        <begin position="162"/>
        <end position="182"/>
    </location>
</feature>
<feature type="transmembrane region" description="Helical" evidence="4">
    <location>
        <begin position="203"/>
        <end position="226"/>
    </location>
</feature>
<organism evidence="5 6">
    <name type="scientific">Pseudodesulfovibrio profundus</name>
    <dbReference type="NCBI Taxonomy" id="57320"/>
    <lineage>
        <taxon>Bacteria</taxon>
        <taxon>Pseudomonadati</taxon>
        <taxon>Thermodesulfobacteriota</taxon>
        <taxon>Desulfovibrionia</taxon>
        <taxon>Desulfovibrionales</taxon>
        <taxon>Desulfovibrionaceae</taxon>
    </lineage>
</organism>
<feature type="transmembrane region" description="Helical" evidence="4">
    <location>
        <begin position="356"/>
        <end position="374"/>
    </location>
</feature>
<dbReference type="InterPro" id="IPR052528">
    <property type="entry name" value="Sugar_transport-like"/>
</dbReference>
<proteinExistence type="predicted"/>
<name>A0A2C8F6S3_9BACT</name>
<dbReference type="RefSeq" id="WP_097011500.1">
    <property type="nucleotide sequence ID" value="NZ_LT907975.1"/>
</dbReference>
<feature type="transmembrane region" description="Helical" evidence="4">
    <location>
        <begin position="48"/>
        <end position="69"/>
    </location>
</feature>
<gene>
    <name evidence="5" type="ORF">DPRO_1548</name>
</gene>
<feature type="transmembrane region" description="Helical" evidence="4">
    <location>
        <begin position="326"/>
        <end position="350"/>
    </location>
</feature>
<feature type="transmembrane region" description="Helical" evidence="4">
    <location>
        <begin position="76"/>
        <end position="94"/>
    </location>
</feature>
<dbReference type="Proteomes" id="UP000219215">
    <property type="component" value="Chromosome DPRO"/>
</dbReference>
<dbReference type="OrthoDB" id="9774288at2"/>
<keyword evidence="2 4" id="KW-1133">Transmembrane helix</keyword>
<keyword evidence="6" id="KW-1185">Reference proteome</keyword>
<evidence type="ECO:0000256" key="1">
    <source>
        <dbReference type="ARBA" id="ARBA00022692"/>
    </source>
</evidence>
<keyword evidence="3 4" id="KW-0472">Membrane</keyword>